<dbReference type="NCBIfam" id="NF041797">
    <property type="entry name" value="Ced_CedA1"/>
    <property type="match status" value="1"/>
</dbReference>
<name>U3TCG9_9CREN</name>
<dbReference type="eggNOG" id="arCOG04068">
    <property type="taxonomic scope" value="Archaea"/>
</dbReference>
<sequence length="87" mass="9214">MAADIVEMVEDLTGKLTALAWALFLLSWSIGWTLRGSPIPSSKVKRVGNSLIEDSMWAALWLALGTTVFAVIVKLAGIVSEVLIGGG</sequence>
<feature type="transmembrane region" description="Helical" evidence="1">
    <location>
        <begin position="16"/>
        <end position="34"/>
    </location>
</feature>
<organism evidence="2 3">
    <name type="scientific">Aeropyrum camini SY1 = JCM 12091</name>
    <dbReference type="NCBI Taxonomy" id="1198449"/>
    <lineage>
        <taxon>Archaea</taxon>
        <taxon>Thermoproteota</taxon>
        <taxon>Thermoprotei</taxon>
        <taxon>Desulfurococcales</taxon>
        <taxon>Desulfurococcaceae</taxon>
        <taxon>Aeropyrum</taxon>
    </lineage>
</organism>
<keyword evidence="1" id="KW-0812">Transmembrane</keyword>
<protein>
    <submittedName>
        <fullName evidence="2">Uncharacterized protein</fullName>
    </submittedName>
</protein>
<dbReference type="Proteomes" id="UP000016887">
    <property type="component" value="Chromosome"/>
</dbReference>
<accession>U3TCG9</accession>
<dbReference type="InterPro" id="IPR049689">
    <property type="entry name" value="CedA1_arc"/>
</dbReference>
<keyword evidence="1" id="KW-1133">Transmembrane helix</keyword>
<evidence type="ECO:0000256" key="1">
    <source>
        <dbReference type="SAM" id="Phobius"/>
    </source>
</evidence>
<keyword evidence="3" id="KW-1185">Reference proteome</keyword>
<reference evidence="2 3" key="1">
    <citation type="journal article" date="2013" name="Appl. Environ. Microbiol.">
        <title>Variation of the Virus-Related Elements within Syntenic Genomes of the Hyperthermophilic Archaeon Aeropyrum.</title>
        <authorList>
            <person name="Daifuku T."/>
            <person name="Yoshida T."/>
            <person name="Kitamura T."/>
            <person name="Kawaichi S."/>
            <person name="Inoue T."/>
            <person name="Nomura K."/>
            <person name="Yoshida Y."/>
            <person name="Kuno S."/>
            <person name="Sako Y."/>
        </authorList>
    </citation>
    <scope>NUCLEOTIDE SEQUENCE [LARGE SCALE GENOMIC DNA]</scope>
    <source>
        <strain evidence="2 3">SY1</strain>
    </source>
</reference>
<keyword evidence="1" id="KW-0472">Membrane</keyword>
<evidence type="ECO:0000313" key="2">
    <source>
        <dbReference type="EMBL" id="BAN89638.1"/>
    </source>
</evidence>
<dbReference type="STRING" id="1198449.ACAM_0169"/>
<dbReference type="EMBL" id="AP012489">
    <property type="protein sequence ID" value="BAN89638.1"/>
    <property type="molecule type" value="Genomic_DNA"/>
</dbReference>
<gene>
    <name evidence="2" type="ORF">ACAM_0169</name>
</gene>
<feature type="transmembrane region" description="Helical" evidence="1">
    <location>
        <begin position="55"/>
        <end position="79"/>
    </location>
</feature>
<dbReference type="AlphaFoldDB" id="U3TCG9"/>
<dbReference type="KEGG" id="acj:ACAM_0169"/>
<proteinExistence type="predicted"/>
<evidence type="ECO:0000313" key="3">
    <source>
        <dbReference type="Proteomes" id="UP000016887"/>
    </source>
</evidence>